<sequence>MKILALDTSTEYCSLALWLDGNVLCKEVLAGQKHTELLLPMLQAMLAESGLALTQLDGFAFGAGPGSFTGLRIACGIVQGLAFATDLPVIGISTLEALAQRIGANYVMAALDARMGEIYYAAYTQTADGWSIIQAPILCLPQHIPQLPGRRCWVGCGSGFDQHHELLSHLYSNSLYRIEQGCYPHAQEIARLAAPKLLKGLGIAPEEAAPVYIRNKVALKENER</sequence>
<dbReference type="AlphaFoldDB" id="A0A1H2URB9"/>
<dbReference type="InterPro" id="IPR043129">
    <property type="entry name" value="ATPase_NBD"/>
</dbReference>
<dbReference type="GO" id="GO:0005829">
    <property type="term" value="C:cytosol"/>
    <property type="evidence" value="ECO:0007669"/>
    <property type="project" value="TreeGrafter"/>
</dbReference>
<evidence type="ECO:0000256" key="3">
    <source>
        <dbReference type="ARBA" id="ARBA00019012"/>
    </source>
</evidence>
<evidence type="ECO:0000256" key="6">
    <source>
        <dbReference type="ARBA" id="ARBA00032446"/>
    </source>
</evidence>
<name>A0A1H2URB9_9PROT</name>
<dbReference type="FunFam" id="3.30.420.40:FF:000097">
    <property type="entry name" value="tRNA threonylcarbamoyladenosine biosynthesis protein TsaB"/>
    <property type="match status" value="1"/>
</dbReference>
<accession>A0A1H2URB9</accession>
<dbReference type="NCBIfam" id="TIGR03725">
    <property type="entry name" value="T6A_YeaZ"/>
    <property type="match status" value="1"/>
</dbReference>
<proteinExistence type="inferred from homology"/>
<evidence type="ECO:0000256" key="5">
    <source>
        <dbReference type="ARBA" id="ARBA00022694"/>
    </source>
</evidence>
<evidence type="ECO:0000256" key="4">
    <source>
        <dbReference type="ARBA" id="ARBA00022490"/>
    </source>
</evidence>
<dbReference type="Proteomes" id="UP000183454">
    <property type="component" value="Unassembled WGS sequence"/>
</dbReference>
<comment type="similarity">
    <text evidence="2">Belongs to the KAE1 / TsaD family. TsaB subfamily.</text>
</comment>
<dbReference type="InterPro" id="IPR000905">
    <property type="entry name" value="Gcp-like_dom"/>
</dbReference>
<dbReference type="SUPFAM" id="SSF53067">
    <property type="entry name" value="Actin-like ATPase domain"/>
    <property type="match status" value="2"/>
</dbReference>
<dbReference type="GO" id="GO:0002949">
    <property type="term" value="P:tRNA threonylcarbamoyladenosine modification"/>
    <property type="evidence" value="ECO:0007669"/>
    <property type="project" value="InterPro"/>
</dbReference>
<protein>
    <recommendedName>
        <fullName evidence="3">tRNA threonylcarbamoyladenosine biosynthesis protein TsaB</fullName>
    </recommendedName>
    <alternativeName>
        <fullName evidence="6">t(6)A37 threonylcarbamoyladenosine biosynthesis protein TsaB</fullName>
    </alternativeName>
</protein>
<dbReference type="CDD" id="cd24032">
    <property type="entry name" value="ASKHA_NBD_TsaB"/>
    <property type="match status" value="1"/>
</dbReference>
<dbReference type="PANTHER" id="PTHR11735">
    <property type="entry name" value="TRNA N6-ADENOSINE THREONYLCARBAMOYLTRANSFERASE"/>
    <property type="match status" value="1"/>
</dbReference>
<evidence type="ECO:0000259" key="7">
    <source>
        <dbReference type="Pfam" id="PF00814"/>
    </source>
</evidence>
<comment type="subcellular location">
    <subcellularLocation>
        <location evidence="1">Cytoplasm</location>
    </subcellularLocation>
</comment>
<reference evidence="8 9" key="1">
    <citation type="submission" date="2016-10" db="EMBL/GenBank/DDBJ databases">
        <authorList>
            <person name="de Groot N.N."/>
        </authorList>
    </citation>
    <scope>NUCLEOTIDE SEQUENCE [LARGE SCALE GENOMIC DNA]</scope>
    <source>
        <strain evidence="8 9">Nm110</strain>
    </source>
</reference>
<dbReference type="EMBL" id="FNNH01000017">
    <property type="protein sequence ID" value="SDW58642.1"/>
    <property type="molecule type" value="Genomic_DNA"/>
</dbReference>
<evidence type="ECO:0000256" key="1">
    <source>
        <dbReference type="ARBA" id="ARBA00004496"/>
    </source>
</evidence>
<gene>
    <name evidence="8" type="ORF">SAMN05421882_101744</name>
</gene>
<feature type="domain" description="Gcp-like" evidence="7">
    <location>
        <begin position="29"/>
        <end position="144"/>
    </location>
</feature>
<dbReference type="InterPro" id="IPR022496">
    <property type="entry name" value="T6A_TsaB"/>
</dbReference>
<dbReference type="PANTHER" id="PTHR11735:SF11">
    <property type="entry name" value="TRNA THREONYLCARBAMOYLADENOSINE BIOSYNTHESIS PROTEIN TSAB"/>
    <property type="match status" value="1"/>
</dbReference>
<evidence type="ECO:0000256" key="2">
    <source>
        <dbReference type="ARBA" id="ARBA00010493"/>
    </source>
</evidence>
<evidence type="ECO:0000313" key="9">
    <source>
        <dbReference type="Proteomes" id="UP000183454"/>
    </source>
</evidence>
<evidence type="ECO:0000313" key="8">
    <source>
        <dbReference type="EMBL" id="SDW58642.1"/>
    </source>
</evidence>
<organism evidence="8 9">
    <name type="scientific">Nitrosomonas communis</name>
    <dbReference type="NCBI Taxonomy" id="44574"/>
    <lineage>
        <taxon>Bacteria</taxon>
        <taxon>Pseudomonadati</taxon>
        <taxon>Pseudomonadota</taxon>
        <taxon>Betaproteobacteria</taxon>
        <taxon>Nitrosomonadales</taxon>
        <taxon>Nitrosomonadaceae</taxon>
        <taxon>Nitrosomonas</taxon>
    </lineage>
</organism>
<dbReference type="Pfam" id="PF00814">
    <property type="entry name" value="TsaD"/>
    <property type="match status" value="1"/>
</dbReference>
<keyword evidence="4" id="KW-0963">Cytoplasm</keyword>
<dbReference type="Gene3D" id="3.30.420.40">
    <property type="match status" value="2"/>
</dbReference>
<dbReference type="RefSeq" id="WP_074666929.1">
    <property type="nucleotide sequence ID" value="NZ_FNNH01000017.1"/>
</dbReference>
<keyword evidence="5" id="KW-0819">tRNA processing</keyword>